<dbReference type="PANTHER" id="PTHR21485">
    <property type="entry name" value="HAD SUPERFAMILY MEMBERS CMAS AND KDSC"/>
    <property type="match status" value="1"/>
</dbReference>
<organism evidence="1 2">
    <name type="scientific">Sandaracinus amylolyticus</name>
    <dbReference type="NCBI Taxonomy" id="927083"/>
    <lineage>
        <taxon>Bacteria</taxon>
        <taxon>Pseudomonadati</taxon>
        <taxon>Myxococcota</taxon>
        <taxon>Polyangia</taxon>
        <taxon>Polyangiales</taxon>
        <taxon>Sandaracinaceae</taxon>
        <taxon>Sandaracinus</taxon>
    </lineage>
</organism>
<dbReference type="InterPro" id="IPR003329">
    <property type="entry name" value="Cytidylyl_trans"/>
</dbReference>
<evidence type="ECO:0000313" key="2">
    <source>
        <dbReference type="Proteomes" id="UP000034883"/>
    </source>
</evidence>
<sequence>MSPQRRFALIPARGGSKRIPRKNVVELEGKPLITWTIDAARECGLFDRIIVSTDDEEIAEISRRAGAEVPFLREAYADDHSPVSLATISAIERLAAEGLECDVVVQLFAACPLRNADDIRDGVEHFERSGAAFQISCFDMGWAHAWWAVRLDAEGRPAPLFPSERLKRSQDLEPIYCPTGATWIARTEALLEARTFYGPDHRFHPMPWHRAVDIDEPEDLRMASALYRAYRAVAVDGKR</sequence>
<dbReference type="KEGG" id="samy:DB32_004146"/>
<accession>A0A0F6YJ74</accession>
<keyword evidence="1" id="KW-0808">Transferase</keyword>
<dbReference type="OrthoDB" id="9805604at2"/>
<dbReference type="STRING" id="927083.DB32_004146"/>
<dbReference type="Proteomes" id="UP000034883">
    <property type="component" value="Chromosome"/>
</dbReference>
<dbReference type="AlphaFoldDB" id="A0A0F6YJ74"/>
<dbReference type="RefSeq" id="WP_053234310.1">
    <property type="nucleotide sequence ID" value="NZ_CP011125.1"/>
</dbReference>
<evidence type="ECO:0000313" key="1">
    <source>
        <dbReference type="EMBL" id="AKF06997.1"/>
    </source>
</evidence>
<dbReference type="InterPro" id="IPR029044">
    <property type="entry name" value="Nucleotide-diphossugar_trans"/>
</dbReference>
<keyword evidence="1" id="KW-0548">Nucleotidyltransferase</keyword>
<dbReference type="Gene3D" id="3.90.550.10">
    <property type="entry name" value="Spore Coat Polysaccharide Biosynthesis Protein SpsA, Chain A"/>
    <property type="match status" value="1"/>
</dbReference>
<dbReference type="CDD" id="cd02513">
    <property type="entry name" value="CMP-NeuAc_Synthase"/>
    <property type="match status" value="1"/>
</dbReference>
<dbReference type="EMBL" id="CP011125">
    <property type="protein sequence ID" value="AKF06997.1"/>
    <property type="molecule type" value="Genomic_DNA"/>
</dbReference>
<dbReference type="SUPFAM" id="SSF53448">
    <property type="entry name" value="Nucleotide-diphospho-sugar transferases"/>
    <property type="match status" value="1"/>
</dbReference>
<keyword evidence="2" id="KW-1185">Reference proteome</keyword>
<gene>
    <name evidence="1" type="ORF">DB32_004146</name>
</gene>
<name>A0A0F6YJ74_9BACT</name>
<dbReference type="GO" id="GO:0008781">
    <property type="term" value="F:N-acylneuraminate cytidylyltransferase activity"/>
    <property type="evidence" value="ECO:0007669"/>
    <property type="project" value="TreeGrafter"/>
</dbReference>
<reference evidence="1 2" key="1">
    <citation type="submission" date="2015-03" db="EMBL/GenBank/DDBJ databases">
        <title>Genome assembly of Sandaracinus amylolyticus DSM 53668.</title>
        <authorList>
            <person name="Sharma G."/>
            <person name="Subramanian S."/>
        </authorList>
    </citation>
    <scope>NUCLEOTIDE SEQUENCE [LARGE SCALE GENOMIC DNA]</scope>
    <source>
        <strain evidence="1 2">DSM 53668</strain>
    </source>
</reference>
<dbReference type="PANTHER" id="PTHR21485:SF6">
    <property type="entry name" value="N-ACYLNEURAMINATE CYTIDYLYLTRANSFERASE-RELATED"/>
    <property type="match status" value="1"/>
</dbReference>
<proteinExistence type="predicted"/>
<dbReference type="Pfam" id="PF02348">
    <property type="entry name" value="CTP_transf_3"/>
    <property type="match status" value="1"/>
</dbReference>
<dbReference type="InterPro" id="IPR050793">
    <property type="entry name" value="CMP-NeuNAc_synthase"/>
</dbReference>
<protein>
    <submittedName>
        <fullName evidence="1">N-Acetylneuraminate cytidylyltransferase</fullName>
    </submittedName>
</protein>